<gene>
    <name evidence="2" type="ORF">PIB30_003752</name>
</gene>
<dbReference type="InterPro" id="IPR011320">
    <property type="entry name" value="RNase_H1_N"/>
</dbReference>
<reference evidence="2 3" key="1">
    <citation type="journal article" date="2023" name="Plants (Basel)">
        <title>Bridging the Gap: Combining Genomics and Transcriptomics Approaches to Understand Stylosanthes scabra, an Orphan Legume from the Brazilian Caatinga.</title>
        <authorList>
            <person name="Ferreira-Neto J.R.C."/>
            <person name="da Silva M.D."/>
            <person name="Binneck E."/>
            <person name="de Melo N.F."/>
            <person name="da Silva R.H."/>
            <person name="de Melo A.L.T.M."/>
            <person name="Pandolfi V."/>
            <person name="Bustamante F.O."/>
            <person name="Brasileiro-Vidal A.C."/>
            <person name="Benko-Iseppon A.M."/>
        </authorList>
    </citation>
    <scope>NUCLEOTIDE SEQUENCE [LARGE SCALE GENOMIC DNA]</scope>
    <source>
        <tissue evidence="2">Leaves</tissue>
    </source>
</reference>
<comment type="caution">
    <text evidence="2">The sequence shown here is derived from an EMBL/GenBank/DDBJ whole genome shotgun (WGS) entry which is preliminary data.</text>
</comment>
<dbReference type="EMBL" id="JASCZI010030215">
    <property type="protein sequence ID" value="MED6118536.1"/>
    <property type="molecule type" value="Genomic_DNA"/>
</dbReference>
<name>A0ABU6R4V8_9FABA</name>
<sequence length="195" mass="20541">MVECYVVFVGRNPGIYPSWPLAAMEVIEVSRAVHQRYPTMEEGVQAWVQYFSNGGQRVQSTAEVAGDVAPGGGTEGGKVDVGMQSEATVGSIFLKAFGLGGQAGGGAAGKCVKFEGSQPEFGSSSETHVSVSPYLRIGEGFGTQGGGVETSRITGAIEALEGRVSQLEMDKWELLMQLVRLVEQMSAIMSKGKGK</sequence>
<evidence type="ECO:0000313" key="2">
    <source>
        <dbReference type="EMBL" id="MED6118536.1"/>
    </source>
</evidence>
<evidence type="ECO:0000313" key="3">
    <source>
        <dbReference type="Proteomes" id="UP001341840"/>
    </source>
</evidence>
<organism evidence="2 3">
    <name type="scientific">Stylosanthes scabra</name>
    <dbReference type="NCBI Taxonomy" id="79078"/>
    <lineage>
        <taxon>Eukaryota</taxon>
        <taxon>Viridiplantae</taxon>
        <taxon>Streptophyta</taxon>
        <taxon>Embryophyta</taxon>
        <taxon>Tracheophyta</taxon>
        <taxon>Spermatophyta</taxon>
        <taxon>Magnoliopsida</taxon>
        <taxon>eudicotyledons</taxon>
        <taxon>Gunneridae</taxon>
        <taxon>Pentapetalae</taxon>
        <taxon>rosids</taxon>
        <taxon>fabids</taxon>
        <taxon>Fabales</taxon>
        <taxon>Fabaceae</taxon>
        <taxon>Papilionoideae</taxon>
        <taxon>50 kb inversion clade</taxon>
        <taxon>dalbergioids sensu lato</taxon>
        <taxon>Dalbergieae</taxon>
        <taxon>Pterocarpus clade</taxon>
        <taxon>Stylosanthes</taxon>
    </lineage>
</organism>
<keyword evidence="3" id="KW-1185">Reference proteome</keyword>
<evidence type="ECO:0000259" key="1">
    <source>
        <dbReference type="Pfam" id="PF01693"/>
    </source>
</evidence>
<dbReference type="Pfam" id="PF01693">
    <property type="entry name" value="Cauli_VI"/>
    <property type="match status" value="1"/>
</dbReference>
<dbReference type="InterPro" id="IPR009027">
    <property type="entry name" value="Ribosomal_bL9/RNase_H1_N"/>
</dbReference>
<accession>A0ABU6R4V8</accession>
<dbReference type="Proteomes" id="UP001341840">
    <property type="component" value="Unassembled WGS sequence"/>
</dbReference>
<dbReference type="Gene3D" id="3.40.970.10">
    <property type="entry name" value="Ribonuclease H1, N-terminal domain"/>
    <property type="match status" value="1"/>
</dbReference>
<dbReference type="SUPFAM" id="SSF55658">
    <property type="entry name" value="L9 N-domain-like"/>
    <property type="match status" value="1"/>
</dbReference>
<dbReference type="InterPro" id="IPR037056">
    <property type="entry name" value="RNase_H1_N_sf"/>
</dbReference>
<proteinExistence type="predicted"/>
<feature type="domain" description="Ribonuclease H1 N-terminal" evidence="1">
    <location>
        <begin position="5"/>
        <end position="42"/>
    </location>
</feature>
<protein>
    <recommendedName>
        <fullName evidence="1">Ribonuclease H1 N-terminal domain-containing protein</fullName>
    </recommendedName>
</protein>